<dbReference type="OrthoDB" id="9807214at2"/>
<keyword evidence="4 6" id="KW-1133">Transmembrane helix</keyword>
<keyword evidence="5 6" id="KW-0472">Membrane</keyword>
<dbReference type="Pfam" id="PF02104">
    <property type="entry name" value="SURF1"/>
    <property type="match status" value="1"/>
</dbReference>
<keyword evidence="8" id="KW-1185">Reference proteome</keyword>
<evidence type="ECO:0000313" key="8">
    <source>
        <dbReference type="Proteomes" id="UP000007842"/>
    </source>
</evidence>
<dbReference type="PROSITE" id="PS50895">
    <property type="entry name" value="SURF1"/>
    <property type="match status" value="1"/>
</dbReference>
<evidence type="ECO:0000313" key="7">
    <source>
        <dbReference type="EMBL" id="AEW95301.1"/>
    </source>
</evidence>
<comment type="caution">
    <text evidence="6">Lacks conserved residue(s) required for the propagation of feature annotation.</text>
</comment>
<dbReference type="AlphaFoldDB" id="F8JQ37"/>
<evidence type="ECO:0000256" key="3">
    <source>
        <dbReference type="ARBA" id="ARBA00022692"/>
    </source>
</evidence>
<organism evidence="7 8">
    <name type="scientific">Streptantibioticus cattleyicolor (strain ATCC 35852 / DSM 46488 / JCM 4925 / NBRC 14057 / NRRL 8057)</name>
    <name type="common">Streptomyces cattleya</name>
    <dbReference type="NCBI Taxonomy" id="1003195"/>
    <lineage>
        <taxon>Bacteria</taxon>
        <taxon>Bacillati</taxon>
        <taxon>Actinomycetota</taxon>
        <taxon>Actinomycetes</taxon>
        <taxon>Kitasatosporales</taxon>
        <taxon>Streptomycetaceae</taxon>
        <taxon>Streptantibioticus</taxon>
    </lineage>
</organism>
<reference evidence="8" key="1">
    <citation type="submission" date="2011-12" db="EMBL/GenBank/DDBJ databases">
        <title>Complete genome sequence of Streptomyces cattleya strain DSM 46488.</title>
        <authorList>
            <person name="Ou H.-Y."/>
            <person name="Li P."/>
            <person name="Zhao C."/>
            <person name="O'Hagan D."/>
            <person name="Deng Z."/>
        </authorList>
    </citation>
    <scope>NUCLEOTIDE SEQUENCE [LARGE SCALE GENOMIC DNA]</scope>
    <source>
        <strain evidence="8">ATCC 35852 / DSM 46488 / JCM 4925 / NBRC 14057 / NRRL 8057</strain>
    </source>
</reference>
<comment type="subcellular location">
    <subcellularLocation>
        <location evidence="6">Cell membrane</location>
        <topology evidence="6">Multi-pass membrane protein</topology>
    </subcellularLocation>
    <subcellularLocation>
        <location evidence="1">Membrane</location>
    </subcellularLocation>
</comment>
<gene>
    <name evidence="7" type="ordered locus">SCATT_29300</name>
</gene>
<keyword evidence="3 6" id="KW-0812">Transmembrane</keyword>
<dbReference type="InterPro" id="IPR045214">
    <property type="entry name" value="Surf1/Surf4"/>
</dbReference>
<dbReference type="Proteomes" id="UP000007842">
    <property type="component" value="Chromosome"/>
</dbReference>
<accession>F8JQ37</accession>
<dbReference type="EMBL" id="CP003219">
    <property type="protein sequence ID" value="AEW95301.1"/>
    <property type="molecule type" value="Genomic_DNA"/>
</dbReference>
<dbReference type="PATRIC" id="fig|1003195.11.peg.4420"/>
<accession>G8WS61</accession>
<evidence type="ECO:0000256" key="6">
    <source>
        <dbReference type="RuleBase" id="RU363076"/>
    </source>
</evidence>
<feature type="transmembrane region" description="Helical" evidence="6">
    <location>
        <begin position="222"/>
        <end position="240"/>
    </location>
</feature>
<name>F8JQ37_STREN</name>
<dbReference type="GO" id="GO:0005886">
    <property type="term" value="C:plasma membrane"/>
    <property type="evidence" value="ECO:0007669"/>
    <property type="project" value="UniProtKB-SubCell"/>
</dbReference>
<dbReference type="InterPro" id="IPR002994">
    <property type="entry name" value="Surf1/Shy1"/>
</dbReference>
<dbReference type="RefSeq" id="WP_014143676.1">
    <property type="nucleotide sequence ID" value="NC_016111.1"/>
</dbReference>
<proteinExistence type="inferred from homology"/>
<dbReference type="eggNOG" id="COG3346">
    <property type="taxonomic scope" value="Bacteria"/>
</dbReference>
<dbReference type="CDD" id="cd06662">
    <property type="entry name" value="SURF1"/>
    <property type="match status" value="1"/>
</dbReference>
<dbReference type="PANTHER" id="PTHR23427">
    <property type="entry name" value="SURFEIT LOCUS PROTEIN"/>
    <property type="match status" value="1"/>
</dbReference>
<evidence type="ECO:0000256" key="4">
    <source>
        <dbReference type="ARBA" id="ARBA00022989"/>
    </source>
</evidence>
<dbReference type="KEGG" id="scy:SCATT_29300"/>
<comment type="similarity">
    <text evidence="2 6">Belongs to the SURF1 family.</text>
</comment>
<dbReference type="HOGENOM" id="CLU_047737_0_1_11"/>
<evidence type="ECO:0000256" key="2">
    <source>
        <dbReference type="ARBA" id="ARBA00007165"/>
    </source>
</evidence>
<dbReference type="KEGG" id="sct:SCAT_2939"/>
<dbReference type="PANTHER" id="PTHR23427:SF2">
    <property type="entry name" value="SURFEIT LOCUS PROTEIN 1"/>
    <property type="match status" value="1"/>
</dbReference>
<sequence length="273" mass="28980">MYRFLLTPRWLGISLFALLAIPFCVFMGTWQLGRFDARVEAHHTAQREPAAGSRAPVPLRSLLPGTGTPVNQATVGRPVTVSGEYDAGHQLLVPDRQLDGRQGFYVLTPVRTSGGAVAVVRGWLPGDAGHPGAVPAPPAGRVTVTGTLQASENPGDPGVVSGGLPAGQLGMISTASLVNMVPYRLYDGWVTLSATTAPLKPVPPTSAQGVNSTLDVRAFQNLGYTGEWFVFAAFVVYMWFKLVRRELEAQRDLALGLVPGDDAEPAGEAQPAR</sequence>
<evidence type="ECO:0000256" key="1">
    <source>
        <dbReference type="ARBA" id="ARBA00004370"/>
    </source>
</evidence>
<evidence type="ECO:0000256" key="5">
    <source>
        <dbReference type="ARBA" id="ARBA00023136"/>
    </source>
</evidence>
<keyword evidence="6" id="KW-1003">Cell membrane</keyword>
<protein>
    <recommendedName>
        <fullName evidence="6">SURF1-like protein</fullName>
    </recommendedName>
</protein>
<dbReference type="STRING" id="1003195.SCATT_29300"/>